<organism evidence="2 3">
    <name type="scientific">[Emmonsia] crescens</name>
    <dbReference type="NCBI Taxonomy" id="73230"/>
    <lineage>
        <taxon>Eukaryota</taxon>
        <taxon>Fungi</taxon>
        <taxon>Dikarya</taxon>
        <taxon>Ascomycota</taxon>
        <taxon>Pezizomycotina</taxon>
        <taxon>Eurotiomycetes</taxon>
        <taxon>Eurotiomycetidae</taxon>
        <taxon>Onygenales</taxon>
        <taxon>Ajellomycetaceae</taxon>
        <taxon>Emergomyces</taxon>
    </lineage>
</organism>
<dbReference type="Proteomes" id="UP000034164">
    <property type="component" value="Unassembled WGS sequence"/>
</dbReference>
<name>A0A0G2J645_9EURO</name>
<protein>
    <submittedName>
        <fullName evidence="2">Uncharacterized protein</fullName>
    </submittedName>
</protein>
<accession>A0A0G2J645</accession>
<evidence type="ECO:0000313" key="3">
    <source>
        <dbReference type="Proteomes" id="UP000034164"/>
    </source>
</evidence>
<evidence type="ECO:0000256" key="1">
    <source>
        <dbReference type="SAM" id="MobiDB-lite"/>
    </source>
</evidence>
<dbReference type="VEuPathDB" id="FungiDB:EMCG_07023"/>
<dbReference type="EMBL" id="LCZI01000290">
    <property type="protein sequence ID" value="KKZ67304.1"/>
    <property type="molecule type" value="Genomic_DNA"/>
</dbReference>
<gene>
    <name evidence="2" type="ORF">EMCG_07023</name>
</gene>
<reference evidence="3" key="1">
    <citation type="journal article" date="2015" name="PLoS Genet.">
        <title>The dynamic genome and transcriptome of the human fungal pathogen Blastomyces and close relative Emmonsia.</title>
        <authorList>
            <person name="Munoz J.F."/>
            <person name="Gauthier G.M."/>
            <person name="Desjardins C.A."/>
            <person name="Gallo J.E."/>
            <person name="Holder J."/>
            <person name="Sullivan T.D."/>
            <person name="Marty A.J."/>
            <person name="Carmen J.C."/>
            <person name="Chen Z."/>
            <person name="Ding L."/>
            <person name="Gujja S."/>
            <person name="Magrini V."/>
            <person name="Misas E."/>
            <person name="Mitreva M."/>
            <person name="Priest M."/>
            <person name="Saif S."/>
            <person name="Whiston E.A."/>
            <person name="Young S."/>
            <person name="Zeng Q."/>
            <person name="Goldman W.E."/>
            <person name="Mardis E.R."/>
            <person name="Taylor J.W."/>
            <person name="McEwen J.G."/>
            <person name="Clay O.K."/>
            <person name="Klein B.S."/>
            <person name="Cuomo C.A."/>
        </authorList>
    </citation>
    <scope>NUCLEOTIDE SEQUENCE [LARGE SCALE GENOMIC DNA]</scope>
    <source>
        <strain evidence="3">UAMH 3008</strain>
    </source>
</reference>
<sequence length="56" mass="6203">MSLSSGPNSSELKNSESRVCREQQTQPTPPHPTPDTRVGDNYPRHLNLPERQTSGS</sequence>
<proteinExistence type="predicted"/>
<feature type="compositionally biased region" description="Polar residues" evidence="1">
    <location>
        <begin position="1"/>
        <end position="12"/>
    </location>
</feature>
<feature type="region of interest" description="Disordered" evidence="1">
    <location>
        <begin position="1"/>
        <end position="56"/>
    </location>
</feature>
<dbReference type="AlphaFoldDB" id="A0A0G2J645"/>
<evidence type="ECO:0000313" key="2">
    <source>
        <dbReference type="EMBL" id="KKZ67304.1"/>
    </source>
</evidence>
<comment type="caution">
    <text evidence="2">The sequence shown here is derived from an EMBL/GenBank/DDBJ whole genome shotgun (WGS) entry which is preliminary data.</text>
</comment>